<accession>A0ABS8P894</accession>
<evidence type="ECO:0000313" key="2">
    <source>
        <dbReference type="EMBL" id="MCD2194502.1"/>
    </source>
</evidence>
<keyword evidence="3" id="KW-1185">Reference proteome</keyword>
<proteinExistence type="predicted"/>
<feature type="compositionally biased region" description="Pro residues" evidence="1">
    <location>
        <begin position="75"/>
        <end position="84"/>
    </location>
</feature>
<organism evidence="2 3">
    <name type="scientific">Actinomycetospora endophytica</name>
    <dbReference type="NCBI Taxonomy" id="2291215"/>
    <lineage>
        <taxon>Bacteria</taxon>
        <taxon>Bacillati</taxon>
        <taxon>Actinomycetota</taxon>
        <taxon>Actinomycetes</taxon>
        <taxon>Pseudonocardiales</taxon>
        <taxon>Pseudonocardiaceae</taxon>
        <taxon>Actinomycetospora</taxon>
    </lineage>
</organism>
<reference evidence="2 3" key="1">
    <citation type="submission" date="2021-11" db="EMBL/GenBank/DDBJ databases">
        <title>Draft genome sequence of Actinomycetospora sp. SF1 isolated from the rhizosphere soil.</title>
        <authorList>
            <person name="Duangmal K."/>
            <person name="Chantavorakit T."/>
        </authorList>
    </citation>
    <scope>NUCLEOTIDE SEQUENCE [LARGE SCALE GENOMIC DNA]</scope>
    <source>
        <strain evidence="2 3">TBRC 5722</strain>
    </source>
</reference>
<dbReference type="Proteomes" id="UP001199469">
    <property type="component" value="Unassembled WGS sequence"/>
</dbReference>
<protein>
    <submittedName>
        <fullName evidence="2">Uncharacterized protein</fullName>
    </submittedName>
</protein>
<comment type="caution">
    <text evidence="2">The sequence shown here is derived from an EMBL/GenBank/DDBJ whole genome shotgun (WGS) entry which is preliminary data.</text>
</comment>
<dbReference type="EMBL" id="JAJNDB010000002">
    <property type="protein sequence ID" value="MCD2194502.1"/>
    <property type="molecule type" value="Genomic_DNA"/>
</dbReference>
<gene>
    <name evidence="2" type="ORF">LQ327_14100</name>
</gene>
<feature type="region of interest" description="Disordered" evidence="1">
    <location>
        <begin position="1"/>
        <end position="106"/>
    </location>
</feature>
<feature type="compositionally biased region" description="Acidic residues" evidence="1">
    <location>
        <begin position="36"/>
        <end position="54"/>
    </location>
</feature>
<evidence type="ECO:0000313" key="3">
    <source>
        <dbReference type="Proteomes" id="UP001199469"/>
    </source>
</evidence>
<dbReference type="RefSeq" id="WP_230734521.1">
    <property type="nucleotide sequence ID" value="NZ_JAJNDB010000002.1"/>
</dbReference>
<sequence length="106" mass="10882">MTLLGTDTRAFGLNGFADDEPVPGSSASVGRIADDPGIEPDEPVPPVGEDEPSESELLPGSEVPEPDGLCEVPDEPPVTPPRSPPTGSLGWELPPLPSSVATDART</sequence>
<evidence type="ECO:0000256" key="1">
    <source>
        <dbReference type="SAM" id="MobiDB-lite"/>
    </source>
</evidence>
<name>A0ABS8P894_9PSEU</name>